<reference evidence="1 2" key="1">
    <citation type="submission" date="2017-11" db="EMBL/GenBank/DDBJ databases">
        <title>Infants hospitalized years apart are colonized by the same room-sourced microbial strains.</title>
        <authorList>
            <person name="Brooks B."/>
            <person name="Olm M.R."/>
            <person name="Firek B.A."/>
            <person name="Baker R."/>
            <person name="Thomas B.C."/>
            <person name="Morowitz M.J."/>
            <person name="Banfield J.F."/>
        </authorList>
    </citation>
    <scope>NUCLEOTIDE SEQUENCE [LARGE SCALE GENOMIC DNA]</scope>
    <source>
        <strain evidence="1">S2_012_000_R3_87</strain>
    </source>
</reference>
<sequence length="82" mass="9528">MALEKFHYEHGNKKISLPKFNQLPFGTMRKIRRESMEEQMFLMFELAADEKSLAVLDTMTMDEINDLVIAWQDDSGITQGES</sequence>
<proteinExistence type="predicted"/>
<evidence type="ECO:0008006" key="3">
    <source>
        <dbReference type="Google" id="ProtNLM"/>
    </source>
</evidence>
<accession>A0A2W5B5Z6</accession>
<protein>
    <recommendedName>
        <fullName evidence="3">Tail assembly chaperone</fullName>
    </recommendedName>
</protein>
<comment type="caution">
    <text evidence="1">The sequence shown here is derived from an EMBL/GenBank/DDBJ whole genome shotgun (WGS) entry which is preliminary data.</text>
</comment>
<evidence type="ECO:0000313" key="2">
    <source>
        <dbReference type="Proteomes" id="UP000249451"/>
    </source>
</evidence>
<organism evidence="1 2">
    <name type="scientific">Corynebacterium urealyticum</name>
    <dbReference type="NCBI Taxonomy" id="43771"/>
    <lineage>
        <taxon>Bacteria</taxon>
        <taxon>Bacillati</taxon>
        <taxon>Actinomycetota</taxon>
        <taxon>Actinomycetes</taxon>
        <taxon>Mycobacteriales</taxon>
        <taxon>Corynebacteriaceae</taxon>
        <taxon>Corynebacterium</taxon>
    </lineage>
</organism>
<name>A0A2W5B5Z6_9CORY</name>
<evidence type="ECO:0000313" key="1">
    <source>
        <dbReference type="EMBL" id="PZP00828.1"/>
    </source>
</evidence>
<dbReference type="Proteomes" id="UP000249451">
    <property type="component" value="Unassembled WGS sequence"/>
</dbReference>
<dbReference type="AlphaFoldDB" id="A0A2W5B5Z6"/>
<gene>
    <name evidence="1" type="ORF">DI609_05580</name>
</gene>
<dbReference type="EMBL" id="QFNY01000108">
    <property type="protein sequence ID" value="PZP00828.1"/>
    <property type="molecule type" value="Genomic_DNA"/>
</dbReference>